<feature type="region of interest" description="Disordered" evidence="7">
    <location>
        <begin position="134"/>
        <end position="154"/>
    </location>
</feature>
<gene>
    <name evidence="9" type="ORF">GTHE00462_LOCUS37452</name>
</gene>
<dbReference type="GO" id="GO:0003677">
    <property type="term" value="F:DNA binding"/>
    <property type="evidence" value="ECO:0007669"/>
    <property type="project" value="UniProtKB-KW"/>
</dbReference>
<dbReference type="PANTHER" id="PTHR46373">
    <property type="entry name" value="PROTEIN RKD4"/>
    <property type="match status" value="1"/>
</dbReference>
<organism evidence="9">
    <name type="scientific">Guillardia theta</name>
    <name type="common">Cryptophyte</name>
    <name type="synonym">Cryptomonas phi</name>
    <dbReference type="NCBI Taxonomy" id="55529"/>
    <lineage>
        <taxon>Eukaryota</taxon>
        <taxon>Cryptophyceae</taxon>
        <taxon>Pyrenomonadales</taxon>
        <taxon>Geminigeraceae</taxon>
        <taxon>Guillardia</taxon>
    </lineage>
</organism>
<evidence type="ECO:0000256" key="1">
    <source>
        <dbReference type="ARBA" id="ARBA00004049"/>
    </source>
</evidence>
<feature type="region of interest" description="Disordered" evidence="7">
    <location>
        <begin position="1"/>
        <end position="22"/>
    </location>
</feature>
<keyword evidence="5" id="KW-0804">Transcription</keyword>
<reference evidence="9" key="1">
    <citation type="submission" date="2021-01" db="EMBL/GenBank/DDBJ databases">
        <authorList>
            <person name="Corre E."/>
            <person name="Pelletier E."/>
            <person name="Niang G."/>
            <person name="Scheremetjew M."/>
            <person name="Finn R."/>
            <person name="Kale V."/>
            <person name="Holt S."/>
            <person name="Cochrane G."/>
            <person name="Meng A."/>
            <person name="Brown T."/>
            <person name="Cohen L."/>
        </authorList>
    </citation>
    <scope>NUCLEOTIDE SEQUENCE</scope>
    <source>
        <strain evidence="9">CCMP 2712</strain>
    </source>
</reference>
<dbReference type="EMBL" id="HBKN01047955">
    <property type="protein sequence ID" value="CAE2338111.1"/>
    <property type="molecule type" value="Transcribed_RNA"/>
</dbReference>
<name>A0A7S4UZA5_GUITH</name>
<evidence type="ECO:0000259" key="8">
    <source>
        <dbReference type="PROSITE" id="PS51519"/>
    </source>
</evidence>
<feature type="region of interest" description="Disordered" evidence="7">
    <location>
        <begin position="314"/>
        <end position="353"/>
    </location>
</feature>
<feature type="compositionally biased region" description="Basic and acidic residues" evidence="7">
    <location>
        <begin position="173"/>
        <end position="182"/>
    </location>
</feature>
<feature type="domain" description="RWP-RK" evidence="8">
    <location>
        <begin position="37"/>
        <end position="118"/>
    </location>
</feature>
<proteinExistence type="predicted"/>
<evidence type="ECO:0000256" key="3">
    <source>
        <dbReference type="ARBA" id="ARBA00023054"/>
    </source>
</evidence>
<sequence>MKRSFSLSELHESLEESGTMRRVKSQENMLKTMSPLSPAVGPHVARAPVLTEKELREHFNMPLNEVAKKYGMCTTALKKLCRKYGVMQWPHRKLRSLEKKIASLKAEQRYTTDGHGQLDDEIRKLESQRESLISGNGTVGLDDDAGGWSPTASSPAEAIDIADLYDSIGVDEMHHSHGDLSHQPRRPSVGAANARSFNSSDRAGERNDGSNEERLQHQIQTLEEENSSLKALSRSLMKERQELLNKTSATNVEMASLRQLCENLQLQLRSLTEGKGDAGRNPGLIQEDLLTDSKRKPLQDDAVMLGWNQQATGMTRDHMSSGRGEVAEKGRRGYEGVVVVSKGKEKDEEDVER</sequence>
<keyword evidence="3" id="KW-0175">Coiled coil</keyword>
<feature type="region of interest" description="Disordered" evidence="7">
    <location>
        <begin position="173"/>
        <end position="215"/>
    </location>
</feature>
<evidence type="ECO:0000313" key="9">
    <source>
        <dbReference type="EMBL" id="CAE2338111.1"/>
    </source>
</evidence>
<feature type="compositionally biased region" description="Basic and acidic residues" evidence="7">
    <location>
        <begin position="202"/>
        <end position="215"/>
    </location>
</feature>
<accession>A0A7S4UZA5</accession>
<evidence type="ECO:0000256" key="7">
    <source>
        <dbReference type="SAM" id="MobiDB-lite"/>
    </source>
</evidence>
<evidence type="ECO:0000256" key="5">
    <source>
        <dbReference type="ARBA" id="ARBA00023163"/>
    </source>
</evidence>
<dbReference type="AlphaFoldDB" id="A0A7S4UZA5"/>
<evidence type="ECO:0000256" key="6">
    <source>
        <dbReference type="ARBA" id="ARBA00023242"/>
    </source>
</evidence>
<dbReference type="PROSITE" id="PS51519">
    <property type="entry name" value="RWP_RK"/>
    <property type="match status" value="1"/>
</dbReference>
<dbReference type="PANTHER" id="PTHR46373:SF2">
    <property type="entry name" value="RWP-RK DOMAIN-CONTAINING PROTEIN"/>
    <property type="match status" value="1"/>
</dbReference>
<dbReference type="InterPro" id="IPR003035">
    <property type="entry name" value="RWP-RK_dom"/>
</dbReference>
<feature type="compositionally biased region" description="Basic and acidic residues" evidence="7">
    <location>
        <begin position="315"/>
        <end position="334"/>
    </location>
</feature>
<dbReference type="InterPro" id="IPR044607">
    <property type="entry name" value="RKD-like"/>
</dbReference>
<keyword evidence="2" id="KW-0805">Transcription regulation</keyword>
<keyword evidence="4" id="KW-0238">DNA-binding</keyword>
<keyword evidence="6" id="KW-0539">Nucleus</keyword>
<dbReference type="Pfam" id="PF02042">
    <property type="entry name" value="RWP-RK"/>
    <property type="match status" value="1"/>
</dbReference>
<comment type="function">
    <text evidence="1">Putative transcription factor.</text>
</comment>
<dbReference type="GO" id="GO:0003700">
    <property type="term" value="F:DNA-binding transcription factor activity"/>
    <property type="evidence" value="ECO:0007669"/>
    <property type="project" value="InterPro"/>
</dbReference>
<evidence type="ECO:0000256" key="4">
    <source>
        <dbReference type="ARBA" id="ARBA00023125"/>
    </source>
</evidence>
<evidence type="ECO:0000256" key="2">
    <source>
        <dbReference type="ARBA" id="ARBA00023015"/>
    </source>
</evidence>
<protein>
    <recommendedName>
        <fullName evidence="8">RWP-RK domain-containing protein</fullName>
    </recommendedName>
</protein>